<dbReference type="KEGG" id="cng:CNAG_07975"/>
<feature type="region of interest" description="Disordered" evidence="1">
    <location>
        <begin position="1"/>
        <end position="31"/>
    </location>
</feature>
<dbReference type="RefSeq" id="XP_012048892.1">
    <property type="nucleotide sequence ID" value="XM_012193502.1"/>
</dbReference>
<accession>T2BNQ6</accession>
<dbReference type="Proteomes" id="UP000010091">
    <property type="component" value="Chromosome 4"/>
</dbReference>
<keyword evidence="2" id="KW-1133">Transmembrane helix</keyword>
<evidence type="ECO:0000313" key="4">
    <source>
        <dbReference type="Proteomes" id="UP000010091"/>
    </source>
</evidence>
<evidence type="ECO:0000256" key="1">
    <source>
        <dbReference type="SAM" id="MobiDB-lite"/>
    </source>
</evidence>
<reference evidence="3 4" key="1">
    <citation type="journal article" date="2014" name="PLoS Genet.">
        <title>Analysis of the genome and transcriptome of Cryptococcus neoformans var. grubii reveals complex RNA expression and microevolution leading to virulence attenuation.</title>
        <authorList>
            <person name="Janbon G."/>
            <person name="Ormerod K.L."/>
            <person name="Paulet D."/>
            <person name="Byrnes E.J.III."/>
            <person name="Yadav V."/>
            <person name="Chatterjee G."/>
            <person name="Mullapudi N."/>
            <person name="Hon C.C."/>
            <person name="Billmyre R.B."/>
            <person name="Brunel F."/>
            <person name="Bahn Y.S."/>
            <person name="Chen W."/>
            <person name="Chen Y."/>
            <person name="Chow E.W."/>
            <person name="Coppee J.Y."/>
            <person name="Floyd-Averette A."/>
            <person name="Gaillardin C."/>
            <person name="Gerik K.J."/>
            <person name="Goldberg J."/>
            <person name="Gonzalez-Hilarion S."/>
            <person name="Gujja S."/>
            <person name="Hamlin J.L."/>
            <person name="Hsueh Y.P."/>
            <person name="Ianiri G."/>
            <person name="Jones S."/>
            <person name="Kodira C.D."/>
            <person name="Kozubowski L."/>
            <person name="Lam W."/>
            <person name="Marra M."/>
            <person name="Mesner L.D."/>
            <person name="Mieczkowski P.A."/>
            <person name="Moyrand F."/>
            <person name="Nielsen K."/>
            <person name="Proux C."/>
            <person name="Rossignol T."/>
            <person name="Schein J.E."/>
            <person name="Sun S."/>
            <person name="Wollschlaeger C."/>
            <person name="Wood I.A."/>
            <person name="Zeng Q."/>
            <person name="Neuveglise C."/>
            <person name="Newlon C.S."/>
            <person name="Perfect J.R."/>
            <person name="Lodge J.K."/>
            <person name="Idnurm A."/>
            <person name="Stajich J.E."/>
            <person name="Kronstad J.W."/>
            <person name="Sanyal K."/>
            <person name="Heitman J."/>
            <person name="Fraser J.A."/>
            <person name="Cuomo C.A."/>
            <person name="Dietrich F.S."/>
        </authorList>
    </citation>
    <scope>NUCLEOTIDE SEQUENCE [LARGE SCALE GENOMIC DNA]</scope>
    <source>
        <strain evidence="4">H99 / ATCC 208821 / CBS 10515 / FGSC 9487</strain>
    </source>
</reference>
<organism evidence="3 4">
    <name type="scientific">Cryptococcus neoformans (strain H99 / ATCC 208821 / CBS 10515 / FGSC 9487)</name>
    <name type="common">Cryptococcus neoformans var. grubii serotype A</name>
    <dbReference type="NCBI Taxonomy" id="235443"/>
    <lineage>
        <taxon>Eukaryota</taxon>
        <taxon>Fungi</taxon>
        <taxon>Dikarya</taxon>
        <taxon>Basidiomycota</taxon>
        <taxon>Agaricomycotina</taxon>
        <taxon>Tremellomycetes</taxon>
        <taxon>Tremellales</taxon>
        <taxon>Cryptococcaceae</taxon>
        <taxon>Cryptococcus</taxon>
        <taxon>Cryptococcus neoformans species complex</taxon>
    </lineage>
</organism>
<sequence length="102" mass="11551">MSGLSSKVAGDESTLIEEEQPLLPKTEQQSVGNKKDLDQYIPLLLIAIFVWAFFTFIFSNGQIQSLRGIRRDTTELHKVVKDLVWEVSQLRKALEKGRGTDC</sequence>
<keyword evidence="4" id="KW-1185">Reference proteome</keyword>
<feature type="transmembrane region" description="Helical" evidence="2">
    <location>
        <begin position="40"/>
        <end position="61"/>
    </location>
</feature>
<protein>
    <submittedName>
        <fullName evidence="3">Uncharacterized protein</fullName>
    </submittedName>
</protein>
<evidence type="ECO:0000313" key="3">
    <source>
        <dbReference type="EMBL" id="AGV14252.1"/>
    </source>
</evidence>
<name>T2BNQ6_CRYN9</name>
<evidence type="ECO:0000256" key="2">
    <source>
        <dbReference type="SAM" id="Phobius"/>
    </source>
</evidence>
<dbReference type="GeneID" id="23890780"/>
<dbReference type="EMBL" id="CP003823">
    <property type="protein sequence ID" value="AGV14252.1"/>
    <property type="molecule type" value="Genomic_DNA"/>
</dbReference>
<proteinExistence type="predicted"/>
<dbReference type="AlphaFoldDB" id="T2BNQ6"/>
<keyword evidence="2" id="KW-0472">Membrane</keyword>
<gene>
    <name evidence="3" type="ORF">CNAG_07975</name>
</gene>
<dbReference type="VEuPathDB" id="FungiDB:CNAG_07975"/>
<dbReference type="HOGENOM" id="CLU_2277368_0_0_1"/>
<keyword evidence="2" id="KW-0812">Transmembrane</keyword>